<dbReference type="AlphaFoldDB" id="A0A167BVX9"/>
<dbReference type="OrthoDB" id="5586840at2"/>
<comment type="caution">
    <text evidence="1">The sequence shown here is derived from an EMBL/GenBank/DDBJ whole genome shotgun (WGS) entry which is preliminary data.</text>
</comment>
<evidence type="ECO:0000313" key="2">
    <source>
        <dbReference type="Proteomes" id="UP000077134"/>
    </source>
</evidence>
<dbReference type="Proteomes" id="UP000077134">
    <property type="component" value="Unassembled WGS sequence"/>
</dbReference>
<gene>
    <name evidence="1" type="ORF">PNBC_16550</name>
</gene>
<accession>A0A167BVX9</accession>
<dbReference type="EMBL" id="LSFN01000035">
    <property type="protein sequence ID" value="OAB72502.1"/>
    <property type="molecule type" value="Genomic_DNA"/>
</dbReference>
<dbReference type="InterPro" id="IPR053917">
    <property type="entry name" value="DUF6979"/>
</dbReference>
<dbReference type="RefSeq" id="WP_082865779.1">
    <property type="nucleotide sequence ID" value="NZ_CP017770.1"/>
</dbReference>
<keyword evidence="2" id="KW-1185">Reference proteome</keyword>
<protein>
    <submittedName>
        <fullName evidence="1">Uncharacterized protein</fullName>
    </submittedName>
</protein>
<evidence type="ECO:0000313" key="1">
    <source>
        <dbReference type="EMBL" id="OAB72502.1"/>
    </source>
</evidence>
<name>A0A167BVX9_9BACL</name>
<organism evidence="1 2">
    <name type="scientific">Paenibacillus crassostreae</name>
    <dbReference type="NCBI Taxonomy" id="1763538"/>
    <lineage>
        <taxon>Bacteria</taxon>
        <taxon>Bacillati</taxon>
        <taxon>Bacillota</taxon>
        <taxon>Bacilli</taxon>
        <taxon>Bacillales</taxon>
        <taxon>Paenibacillaceae</taxon>
        <taxon>Paenibacillus</taxon>
    </lineage>
</organism>
<sequence>MSKYGEAAVKTVQYIKENKLESPRIAWEVITKEIFGEGTASQKKGCPRTTFLGLCETGIVVGIPKGAYTTSQRNKEYGLKALELIKKNRDLIQDKKTLWIETIGHEKKGA</sequence>
<proteinExistence type="predicted"/>
<dbReference type="Pfam" id="PF22399">
    <property type="entry name" value="DUF6979"/>
    <property type="match status" value="1"/>
</dbReference>
<reference evidence="1 2" key="1">
    <citation type="submission" date="2016-02" db="EMBL/GenBank/DDBJ databases">
        <title>Paenibacillus sp. LPB0068, isolated from Crassostrea gigas.</title>
        <authorList>
            <person name="Shin S.-K."/>
            <person name="Yi H."/>
        </authorList>
    </citation>
    <scope>NUCLEOTIDE SEQUENCE [LARGE SCALE GENOMIC DNA]</scope>
    <source>
        <strain evidence="1 2">LPB0068</strain>
    </source>
</reference>